<keyword evidence="4 5" id="KW-0472">Membrane</keyword>
<dbReference type="Proteomes" id="UP001497623">
    <property type="component" value="Unassembled WGS sequence"/>
</dbReference>
<feature type="transmembrane region" description="Helical" evidence="5">
    <location>
        <begin position="132"/>
        <end position="154"/>
    </location>
</feature>
<evidence type="ECO:0000256" key="4">
    <source>
        <dbReference type="ARBA" id="ARBA00023136"/>
    </source>
</evidence>
<evidence type="ECO:0000256" key="3">
    <source>
        <dbReference type="ARBA" id="ARBA00022989"/>
    </source>
</evidence>
<reference evidence="7 8" key="1">
    <citation type="submission" date="2024-05" db="EMBL/GenBank/DDBJ databases">
        <authorList>
            <person name="Wallberg A."/>
        </authorList>
    </citation>
    <scope>NUCLEOTIDE SEQUENCE [LARGE SCALE GENOMIC DNA]</scope>
</reference>
<comment type="caution">
    <text evidence="7">The sequence shown here is derived from an EMBL/GenBank/DDBJ whole genome shotgun (WGS) entry which is preliminary data.</text>
</comment>
<evidence type="ECO:0000313" key="7">
    <source>
        <dbReference type="EMBL" id="CAL4068364.1"/>
    </source>
</evidence>
<feature type="transmembrane region" description="Helical" evidence="5">
    <location>
        <begin position="239"/>
        <end position="259"/>
    </location>
</feature>
<proteinExistence type="predicted"/>
<evidence type="ECO:0000313" key="8">
    <source>
        <dbReference type="Proteomes" id="UP001497623"/>
    </source>
</evidence>
<protein>
    <recommendedName>
        <fullName evidence="6">Amino acid transporter transmembrane domain-containing protein</fullName>
    </recommendedName>
</protein>
<keyword evidence="8" id="KW-1185">Reference proteome</keyword>
<dbReference type="GO" id="GO:0015179">
    <property type="term" value="F:L-amino acid transmembrane transporter activity"/>
    <property type="evidence" value="ECO:0007669"/>
    <property type="project" value="TreeGrafter"/>
</dbReference>
<dbReference type="GO" id="GO:0005774">
    <property type="term" value="C:vacuolar membrane"/>
    <property type="evidence" value="ECO:0007669"/>
    <property type="project" value="TreeGrafter"/>
</dbReference>
<gene>
    <name evidence="7" type="ORF">MNOR_LOCUS7166</name>
</gene>
<evidence type="ECO:0000256" key="2">
    <source>
        <dbReference type="ARBA" id="ARBA00022692"/>
    </source>
</evidence>
<name>A0AAV2Q454_MEGNR</name>
<keyword evidence="2 5" id="KW-0812">Transmembrane</keyword>
<dbReference type="AlphaFoldDB" id="A0AAV2Q454"/>
<evidence type="ECO:0000259" key="6">
    <source>
        <dbReference type="Pfam" id="PF01490"/>
    </source>
</evidence>
<feature type="transmembrane region" description="Helical" evidence="5">
    <location>
        <begin position="271"/>
        <end position="296"/>
    </location>
</feature>
<keyword evidence="3 5" id="KW-1133">Transmembrane helix</keyword>
<dbReference type="PANTHER" id="PTHR22950">
    <property type="entry name" value="AMINO ACID TRANSPORTER"/>
    <property type="match status" value="1"/>
</dbReference>
<feature type="transmembrane region" description="Helical" evidence="5">
    <location>
        <begin position="426"/>
        <end position="450"/>
    </location>
</feature>
<dbReference type="PANTHER" id="PTHR22950:SF349">
    <property type="entry name" value="AMINO ACID TRANSPORTER TRANSMEMBRANE DOMAIN-CONTAINING PROTEIN"/>
    <property type="match status" value="1"/>
</dbReference>
<feature type="transmembrane region" description="Helical" evidence="5">
    <location>
        <begin position="316"/>
        <end position="338"/>
    </location>
</feature>
<feature type="domain" description="Amino acid transporter transmembrane" evidence="6">
    <location>
        <begin position="45"/>
        <end position="442"/>
    </location>
</feature>
<comment type="subcellular location">
    <subcellularLocation>
        <location evidence="1">Membrane</location>
        <topology evidence="1">Multi-pass membrane protein</topology>
    </subcellularLocation>
</comment>
<accession>A0AAV2Q454</accession>
<feature type="transmembrane region" description="Helical" evidence="5">
    <location>
        <begin position="71"/>
        <end position="94"/>
    </location>
</feature>
<feature type="transmembrane region" description="Helical" evidence="5">
    <location>
        <begin position="359"/>
        <end position="379"/>
    </location>
</feature>
<dbReference type="InterPro" id="IPR013057">
    <property type="entry name" value="AA_transpt_TM"/>
</dbReference>
<organism evidence="7 8">
    <name type="scientific">Meganyctiphanes norvegica</name>
    <name type="common">Northern krill</name>
    <name type="synonym">Thysanopoda norvegica</name>
    <dbReference type="NCBI Taxonomy" id="48144"/>
    <lineage>
        <taxon>Eukaryota</taxon>
        <taxon>Metazoa</taxon>
        <taxon>Ecdysozoa</taxon>
        <taxon>Arthropoda</taxon>
        <taxon>Crustacea</taxon>
        <taxon>Multicrustacea</taxon>
        <taxon>Malacostraca</taxon>
        <taxon>Eumalacostraca</taxon>
        <taxon>Eucarida</taxon>
        <taxon>Euphausiacea</taxon>
        <taxon>Euphausiidae</taxon>
        <taxon>Meganyctiphanes</taxon>
    </lineage>
</organism>
<feature type="transmembrane region" description="Helical" evidence="5">
    <location>
        <begin position="174"/>
        <end position="191"/>
    </location>
</feature>
<feature type="non-terminal residue" evidence="7">
    <location>
        <position position="463"/>
    </location>
</feature>
<feature type="transmembrane region" description="Helical" evidence="5">
    <location>
        <begin position="196"/>
        <end position="219"/>
    </location>
</feature>
<dbReference type="EMBL" id="CAXKWB010003105">
    <property type="protein sequence ID" value="CAL4068364.1"/>
    <property type="molecule type" value="Genomic_DNA"/>
</dbReference>
<evidence type="ECO:0000256" key="5">
    <source>
        <dbReference type="SAM" id="Phobius"/>
    </source>
</evidence>
<dbReference type="Pfam" id="PF01490">
    <property type="entry name" value="Aa_trans"/>
    <property type="match status" value="1"/>
</dbReference>
<feature type="transmembrane region" description="Helical" evidence="5">
    <location>
        <begin position="385"/>
        <end position="405"/>
    </location>
</feature>
<evidence type="ECO:0000256" key="1">
    <source>
        <dbReference type="ARBA" id="ARBA00004141"/>
    </source>
</evidence>
<sequence length="463" mass="50288">MSMSRVVKPDEEAVDDGLLSPSKAVKATSSVDTSQVDKYATNDGETLVHLLKANIGPGILALPQAFKNSGLWVGFAGIFLFGAVCAHATHMVVYSSKELCRLNNRLHLTYEETAKLAFERGPRKLRGNAPTVYRLILLFLALTQFGFCTVYFVFVPQNLKQALECMTGGTGMSQLGFQAAMILPVLLFCYIPELKVLAPVSMLAGILKTTGLILTFYYLVKDLGKPHEPVPGFAGWATLPLYFGSAIYAIGGIGIVLPLENKMATPKSYPGWTGVLNTGLLLCVIMYATVGFYGYLMYGNDVQGSITLNLPPGETLAQVIKILIAISVFLGYPLQFYVPLTFLVPALRKHFHTSRSKFIAEYCMRTAIVLITFVLAAAIPNIGLFVSLIGAVASTTLALLIPPFVEICTYWSHKEKRIPLLIKGSLIFALGLLGFVTGTVSSVMAIVQFFTSGSQEPPYSCEC</sequence>